<dbReference type="Gene3D" id="1.10.150.240">
    <property type="entry name" value="Putative phosphatase, domain 2"/>
    <property type="match status" value="1"/>
</dbReference>
<dbReference type="InterPro" id="IPR023198">
    <property type="entry name" value="PGP-like_dom2"/>
</dbReference>
<dbReference type="InterPro" id="IPR041492">
    <property type="entry name" value="HAD_2"/>
</dbReference>
<dbReference type="SFLD" id="SFLDG01129">
    <property type="entry name" value="C1.5:_HAD__Beta-PGM__Phosphata"/>
    <property type="match status" value="1"/>
</dbReference>
<evidence type="ECO:0000256" key="1">
    <source>
        <dbReference type="ARBA" id="ARBA00022723"/>
    </source>
</evidence>
<dbReference type="PANTHER" id="PTHR43434">
    <property type="entry name" value="PHOSPHOGLYCOLATE PHOSPHATASE"/>
    <property type="match status" value="1"/>
</dbReference>
<dbReference type="RefSeq" id="WP_284307462.1">
    <property type="nucleotide sequence ID" value="NZ_BSPB01000010.1"/>
</dbReference>
<dbReference type="EMBL" id="BSPB01000010">
    <property type="protein sequence ID" value="GLS14313.1"/>
    <property type="molecule type" value="Genomic_DNA"/>
</dbReference>
<dbReference type="Pfam" id="PF13419">
    <property type="entry name" value="HAD_2"/>
    <property type="match status" value="1"/>
</dbReference>
<dbReference type="InterPro" id="IPR006439">
    <property type="entry name" value="HAD-SF_hydro_IA"/>
</dbReference>
<reference evidence="6" key="1">
    <citation type="journal article" date="2019" name="Int. J. Syst. Evol. Microbiol.">
        <title>The Global Catalogue of Microorganisms (GCM) 10K type strain sequencing project: providing services to taxonomists for standard genome sequencing and annotation.</title>
        <authorList>
            <consortium name="The Broad Institute Genomics Platform"/>
            <consortium name="The Broad Institute Genome Sequencing Center for Infectious Disease"/>
            <person name="Wu L."/>
            <person name="Ma J."/>
        </authorList>
    </citation>
    <scope>NUCLEOTIDE SEQUENCE [LARGE SCALE GENOMIC DNA]</scope>
    <source>
        <strain evidence="6">NBRC 109341</strain>
    </source>
</reference>
<name>A0ABQ6C1R3_9BURK</name>
<organism evidence="5 6">
    <name type="scientific">Hydrogenophaga electricum</name>
    <dbReference type="NCBI Taxonomy" id="1230953"/>
    <lineage>
        <taxon>Bacteria</taxon>
        <taxon>Pseudomonadati</taxon>
        <taxon>Pseudomonadota</taxon>
        <taxon>Betaproteobacteria</taxon>
        <taxon>Burkholderiales</taxon>
        <taxon>Comamonadaceae</taxon>
        <taxon>Hydrogenophaga</taxon>
    </lineage>
</organism>
<dbReference type="NCBIfam" id="TIGR01549">
    <property type="entry name" value="HAD-SF-IA-v1"/>
    <property type="match status" value="1"/>
</dbReference>
<gene>
    <name evidence="5" type="primary">gph-1</name>
    <name evidence="5" type="ORF">GCM10007935_17440</name>
</gene>
<keyword evidence="4" id="KW-0119">Carbohydrate metabolism</keyword>
<dbReference type="SFLD" id="SFLDS00003">
    <property type="entry name" value="Haloacid_Dehalogenase"/>
    <property type="match status" value="1"/>
</dbReference>
<dbReference type="InterPro" id="IPR050155">
    <property type="entry name" value="HAD-like_hydrolase_sf"/>
</dbReference>
<dbReference type="Proteomes" id="UP001156903">
    <property type="component" value="Unassembled WGS sequence"/>
</dbReference>
<proteinExistence type="predicted"/>
<dbReference type="InterPro" id="IPR023214">
    <property type="entry name" value="HAD_sf"/>
</dbReference>
<evidence type="ECO:0000313" key="5">
    <source>
        <dbReference type="EMBL" id="GLS14313.1"/>
    </source>
</evidence>
<dbReference type="InterPro" id="IPR036412">
    <property type="entry name" value="HAD-like_sf"/>
</dbReference>
<keyword evidence="6" id="KW-1185">Reference proteome</keyword>
<dbReference type="NCBIfam" id="TIGR01509">
    <property type="entry name" value="HAD-SF-IA-v3"/>
    <property type="match status" value="1"/>
</dbReference>
<accession>A0ABQ6C1R3</accession>
<comment type="caution">
    <text evidence="5">The sequence shown here is derived from an EMBL/GenBank/DDBJ whole genome shotgun (WGS) entry which is preliminary data.</text>
</comment>
<dbReference type="PANTHER" id="PTHR43434:SF23">
    <property type="entry name" value="PHOSPHOGLYCOLATE PHOSPHATASE"/>
    <property type="match status" value="1"/>
</dbReference>
<evidence type="ECO:0000256" key="2">
    <source>
        <dbReference type="ARBA" id="ARBA00022801"/>
    </source>
</evidence>
<dbReference type="Gene3D" id="3.40.50.1000">
    <property type="entry name" value="HAD superfamily/HAD-like"/>
    <property type="match status" value="1"/>
</dbReference>
<keyword evidence="2" id="KW-0378">Hydrolase</keyword>
<evidence type="ECO:0000313" key="6">
    <source>
        <dbReference type="Proteomes" id="UP001156903"/>
    </source>
</evidence>
<evidence type="ECO:0000256" key="3">
    <source>
        <dbReference type="ARBA" id="ARBA00022842"/>
    </source>
</evidence>
<keyword evidence="3" id="KW-0460">Magnesium</keyword>
<dbReference type="SUPFAM" id="SSF56784">
    <property type="entry name" value="HAD-like"/>
    <property type="match status" value="1"/>
</dbReference>
<evidence type="ECO:0000256" key="4">
    <source>
        <dbReference type="ARBA" id="ARBA00023277"/>
    </source>
</evidence>
<protein>
    <submittedName>
        <fullName evidence="5">Phosphoglycolate phosphatase, bacterial</fullName>
    </submittedName>
</protein>
<sequence>MRPVPNPIAAVLFDLDGTLVDSAPDLALAAERMRAARGLQPLPLDRYRPHASAGARGMLDIAFGITPEAPVYEAMKQEFLASYAQGLLDTTHCFDGVDLLLAALHRHSLPWGIVTNKVDRFTTPLVAGFPQLAAAGTVISGDTTPHAKPHPEPLLEAARRLAVAPTACLYIGDDERDIVAGREAGMYTVAASYGYLGVEGRVDHWGADAHIDSPADLLKLLGLP</sequence>
<keyword evidence="1" id="KW-0479">Metal-binding</keyword>